<dbReference type="EMBL" id="QGMZ01000018">
    <property type="protein sequence ID" value="PWR73665.1"/>
    <property type="molecule type" value="Genomic_DNA"/>
</dbReference>
<evidence type="ECO:0000256" key="4">
    <source>
        <dbReference type="ARBA" id="ARBA00012955"/>
    </source>
</evidence>
<evidence type="ECO:0000256" key="8">
    <source>
        <dbReference type="ARBA" id="ARBA00022741"/>
    </source>
</evidence>
<dbReference type="GO" id="GO:0005524">
    <property type="term" value="F:ATP binding"/>
    <property type="evidence" value="ECO:0007669"/>
    <property type="project" value="UniProtKB-UniRule"/>
</dbReference>
<dbReference type="HAMAP" id="MF_00234">
    <property type="entry name" value="Adenylate_kinase_AdkA"/>
    <property type="match status" value="1"/>
</dbReference>
<dbReference type="SUPFAM" id="SSF52540">
    <property type="entry name" value="P-loop containing nucleoside triphosphate hydrolases"/>
    <property type="match status" value="1"/>
</dbReference>
<comment type="similarity">
    <text evidence="3 12">Belongs to the archaeal adenylate kinase family.</text>
</comment>
<evidence type="ECO:0000256" key="6">
    <source>
        <dbReference type="ARBA" id="ARBA00022490"/>
    </source>
</evidence>
<evidence type="ECO:0000256" key="3">
    <source>
        <dbReference type="ARBA" id="ARBA00007088"/>
    </source>
</evidence>
<keyword evidence="8 12" id="KW-0547">Nucleotide-binding</keyword>
<evidence type="ECO:0000313" key="14">
    <source>
        <dbReference type="Proteomes" id="UP000245934"/>
    </source>
</evidence>
<proteinExistence type="inferred from homology"/>
<evidence type="ECO:0000256" key="10">
    <source>
        <dbReference type="ARBA" id="ARBA00022840"/>
    </source>
</evidence>
<evidence type="ECO:0000256" key="9">
    <source>
        <dbReference type="ARBA" id="ARBA00022777"/>
    </source>
</evidence>
<gene>
    <name evidence="12" type="primary">adkA</name>
    <name evidence="13" type="ORF">DLD82_10165</name>
</gene>
<reference evidence="13 14" key="1">
    <citation type="submission" date="2018-05" db="EMBL/GenBank/DDBJ databases">
        <title>Draft genome of Methanospirillum stamsii Pt1.</title>
        <authorList>
            <person name="Dueholm M.S."/>
            <person name="Nielsen P.H."/>
            <person name="Bakmann L.F."/>
            <person name="Otzen D.E."/>
        </authorList>
    </citation>
    <scope>NUCLEOTIDE SEQUENCE [LARGE SCALE GENOMIC DNA]</scope>
    <source>
        <strain evidence="13 14">Pt1</strain>
    </source>
</reference>
<dbReference type="NCBIfam" id="NF003122">
    <property type="entry name" value="PRK04040.1"/>
    <property type="match status" value="1"/>
</dbReference>
<dbReference type="InterPro" id="IPR027417">
    <property type="entry name" value="P-loop_NTPase"/>
</dbReference>
<dbReference type="RefSeq" id="WP_109941077.1">
    <property type="nucleotide sequence ID" value="NZ_CP176366.1"/>
</dbReference>
<keyword evidence="7 12" id="KW-0808">Transferase</keyword>
<evidence type="ECO:0000256" key="11">
    <source>
        <dbReference type="ARBA" id="ARBA00033336"/>
    </source>
</evidence>
<organism evidence="13 14">
    <name type="scientific">Methanospirillum stamsii</name>
    <dbReference type="NCBI Taxonomy" id="1277351"/>
    <lineage>
        <taxon>Archaea</taxon>
        <taxon>Methanobacteriati</taxon>
        <taxon>Methanobacteriota</taxon>
        <taxon>Stenosarchaea group</taxon>
        <taxon>Methanomicrobia</taxon>
        <taxon>Methanomicrobiales</taxon>
        <taxon>Methanospirillaceae</taxon>
        <taxon>Methanospirillum</taxon>
    </lineage>
</organism>
<dbReference type="EC" id="2.7.4.3" evidence="4 12"/>
<dbReference type="Pfam" id="PF13207">
    <property type="entry name" value="AAA_17"/>
    <property type="match status" value="1"/>
</dbReference>
<name>A0A2V2N571_9EURY</name>
<accession>A0A2V2N571</accession>
<protein>
    <recommendedName>
        <fullName evidence="5 12">Adenylate kinase</fullName>
        <shortName evidence="12">AK</shortName>
        <ecNumber evidence="4 12">2.7.4.3</ecNumber>
    </recommendedName>
    <alternativeName>
        <fullName evidence="11 12">ATP-AMP transphosphorylase</fullName>
    </alternativeName>
</protein>
<comment type="catalytic activity">
    <reaction evidence="1 12">
        <text>AMP + ATP = 2 ADP</text>
        <dbReference type="Rhea" id="RHEA:12973"/>
        <dbReference type="ChEBI" id="CHEBI:30616"/>
        <dbReference type="ChEBI" id="CHEBI:456215"/>
        <dbReference type="ChEBI" id="CHEBI:456216"/>
        <dbReference type="EC" id="2.7.4.3"/>
    </reaction>
</comment>
<evidence type="ECO:0000256" key="2">
    <source>
        <dbReference type="ARBA" id="ARBA00004496"/>
    </source>
</evidence>
<dbReference type="GeneID" id="97608689"/>
<dbReference type="Gene3D" id="3.40.50.300">
    <property type="entry name" value="P-loop containing nucleotide triphosphate hydrolases"/>
    <property type="match status" value="1"/>
</dbReference>
<dbReference type="Proteomes" id="UP000245934">
    <property type="component" value="Unassembled WGS sequence"/>
</dbReference>
<evidence type="ECO:0000256" key="7">
    <source>
        <dbReference type="ARBA" id="ARBA00022679"/>
    </source>
</evidence>
<dbReference type="AlphaFoldDB" id="A0A2V2N571"/>
<keyword evidence="6 12" id="KW-0963">Cytoplasm</keyword>
<evidence type="ECO:0000256" key="1">
    <source>
        <dbReference type="ARBA" id="ARBA00000582"/>
    </source>
</evidence>
<evidence type="ECO:0000313" key="13">
    <source>
        <dbReference type="EMBL" id="PWR73665.1"/>
    </source>
</evidence>
<dbReference type="InterPro" id="IPR023477">
    <property type="entry name" value="Adenylate_kinase_AdkA"/>
</dbReference>
<dbReference type="GO" id="GO:0004017">
    <property type="term" value="F:AMP kinase activity"/>
    <property type="evidence" value="ECO:0007669"/>
    <property type="project" value="UniProtKB-UniRule"/>
</dbReference>
<keyword evidence="10 12" id="KW-0067">ATP-binding</keyword>
<comment type="caution">
    <text evidence="12">Lacks conserved residue(s) required for the propagation of feature annotation.</text>
</comment>
<keyword evidence="9 12" id="KW-0418">Kinase</keyword>
<sequence>MTGKKVIITGVPGVGKTSVITESIRRLEEEGVPYQSINFGTFMFEVAQKENMVQDRDEMRKLDKNTQKRLQQLASQAIARIDGNVIIDTHASVKTPVGFLAGLPEWVLKELKPDLIILVETDSDQILKRRLSDASRVRDIEGYRDIQDHQDFNRAVAAAYAMFTGCTIRYIKNPDFLLEKAVEDMVQTLR</sequence>
<keyword evidence="14" id="KW-1185">Reference proteome</keyword>
<evidence type="ECO:0000256" key="12">
    <source>
        <dbReference type="HAMAP-Rule" id="MF_00234"/>
    </source>
</evidence>
<comment type="caution">
    <text evidence="13">The sequence shown here is derived from an EMBL/GenBank/DDBJ whole genome shotgun (WGS) entry which is preliminary data.</text>
</comment>
<comment type="subcellular location">
    <subcellularLocation>
        <location evidence="2 12">Cytoplasm</location>
    </subcellularLocation>
</comment>
<dbReference type="GO" id="GO:0005737">
    <property type="term" value="C:cytoplasm"/>
    <property type="evidence" value="ECO:0007669"/>
    <property type="project" value="UniProtKB-SubCell"/>
</dbReference>
<dbReference type="OrthoDB" id="26198at2157"/>
<evidence type="ECO:0000256" key="5">
    <source>
        <dbReference type="ARBA" id="ARBA00019926"/>
    </source>
</evidence>